<comment type="caution">
    <text evidence="1">The sequence shown here is derived from an EMBL/GenBank/DDBJ whole genome shotgun (WGS) entry which is preliminary data.</text>
</comment>
<proteinExistence type="predicted"/>
<dbReference type="InterPro" id="IPR025990">
    <property type="entry name" value="zinc_ribbon_bacterial"/>
</dbReference>
<reference evidence="1" key="1">
    <citation type="submission" date="2020-09" db="EMBL/GenBank/DDBJ databases">
        <title>Pelagicoccus enzymogenes sp. nov. with an EPS production, isolated from marine sediment.</title>
        <authorList>
            <person name="Feng X."/>
        </authorList>
    </citation>
    <scope>NUCLEOTIDE SEQUENCE</scope>
    <source>
        <strain evidence="1">NFK12</strain>
    </source>
</reference>
<protein>
    <submittedName>
        <fullName evidence="1">CPXCG motif-containing cysteine-rich protein</fullName>
    </submittedName>
</protein>
<dbReference type="RefSeq" id="WP_191616282.1">
    <property type="nucleotide sequence ID" value="NZ_JACYFG010000007.1"/>
</dbReference>
<dbReference type="Proteomes" id="UP000622317">
    <property type="component" value="Unassembled WGS sequence"/>
</dbReference>
<name>A0A927IGT5_9BACT</name>
<organism evidence="1 2">
    <name type="scientific">Pelagicoccus enzymogenes</name>
    <dbReference type="NCBI Taxonomy" id="2773457"/>
    <lineage>
        <taxon>Bacteria</taxon>
        <taxon>Pseudomonadati</taxon>
        <taxon>Verrucomicrobiota</taxon>
        <taxon>Opitutia</taxon>
        <taxon>Puniceicoccales</taxon>
        <taxon>Pelagicoccaceae</taxon>
        <taxon>Pelagicoccus</taxon>
    </lineage>
</organism>
<dbReference type="PIRSF" id="PIRSF037225">
    <property type="entry name" value="UCP037225"/>
    <property type="match status" value="1"/>
</dbReference>
<gene>
    <name evidence="1" type="ORF">IEN85_06535</name>
</gene>
<dbReference type="InterPro" id="IPR017143">
    <property type="entry name" value="UCP037225"/>
</dbReference>
<evidence type="ECO:0000313" key="1">
    <source>
        <dbReference type="EMBL" id="MBD5779144.1"/>
    </source>
</evidence>
<sequence>MNLEQDRTVACPYCGEAVGVVINCTLTSQEFVEDCQVCCRPIQFSVMVDEDGEIVDLQARSEDE</sequence>
<keyword evidence="2" id="KW-1185">Reference proteome</keyword>
<dbReference type="EMBL" id="JACYFG010000007">
    <property type="protein sequence ID" value="MBD5779144.1"/>
    <property type="molecule type" value="Genomic_DNA"/>
</dbReference>
<dbReference type="Pfam" id="PF14255">
    <property type="entry name" value="Zn_ribbon_21"/>
    <property type="match status" value="1"/>
</dbReference>
<accession>A0A927IGT5</accession>
<evidence type="ECO:0000313" key="2">
    <source>
        <dbReference type="Proteomes" id="UP000622317"/>
    </source>
</evidence>
<dbReference type="AlphaFoldDB" id="A0A927IGT5"/>